<evidence type="ECO:0000313" key="2">
    <source>
        <dbReference type="EMBL" id="AIW18704.1"/>
    </source>
</evidence>
<feature type="compositionally biased region" description="Polar residues" evidence="1">
    <location>
        <begin position="1"/>
        <end position="10"/>
    </location>
</feature>
<feature type="compositionally biased region" description="Polar residues" evidence="1">
    <location>
        <begin position="27"/>
        <end position="37"/>
    </location>
</feature>
<sequence length="76" mass="8504">MSSNDYNVYQGSDGKWRGKRQDASRASVVSETQQGAFEQTREYAKTHGSEVSIHRGDNGRIRAKHSYGNDPEKTKG</sequence>
<protein>
    <recommendedName>
        <fullName evidence="4">DUF2188 domain-containing protein</fullName>
    </recommendedName>
</protein>
<gene>
    <name evidence="2" type="ORF">IX92_06435</name>
</gene>
<dbReference type="RefSeq" id="WP_043007849.1">
    <property type="nucleotide sequence ID" value="NZ_CP009617.1"/>
</dbReference>
<dbReference type="AlphaFoldDB" id="A0AAN0SA84"/>
<proteinExistence type="predicted"/>
<feature type="region of interest" description="Disordered" evidence="1">
    <location>
        <begin position="1"/>
        <end position="76"/>
    </location>
</feature>
<evidence type="ECO:0008006" key="4">
    <source>
        <dbReference type="Google" id="ProtNLM"/>
    </source>
</evidence>
<dbReference type="Proteomes" id="UP000030081">
    <property type="component" value="Chromosome 1"/>
</dbReference>
<name>A0AAN0SA84_9VIBR</name>
<dbReference type="InterPro" id="IPR018691">
    <property type="entry name" value="DUF2188"/>
</dbReference>
<dbReference type="Pfam" id="PF09954">
    <property type="entry name" value="DUF2188"/>
    <property type="match status" value="1"/>
</dbReference>
<keyword evidence="3" id="KW-1185">Reference proteome</keyword>
<feature type="compositionally biased region" description="Basic and acidic residues" evidence="1">
    <location>
        <begin position="39"/>
        <end position="60"/>
    </location>
</feature>
<dbReference type="EMBL" id="CP009617">
    <property type="protein sequence ID" value="AIW18704.1"/>
    <property type="molecule type" value="Genomic_DNA"/>
</dbReference>
<feature type="compositionally biased region" description="Basic and acidic residues" evidence="1">
    <location>
        <begin position="14"/>
        <end position="23"/>
    </location>
</feature>
<dbReference type="KEGG" id="vcy:IX92_06435"/>
<evidence type="ECO:0000313" key="3">
    <source>
        <dbReference type="Proteomes" id="UP000030081"/>
    </source>
</evidence>
<reference evidence="2 3" key="1">
    <citation type="submission" date="2014-10" db="EMBL/GenBank/DDBJ databases">
        <title>The Complete Genome Sequence for the Shellfish Pathogen Vibrio coralliilyticus RE98 Isolated from a Shellfish Hatchery.</title>
        <authorList>
            <person name="Richards G.P."/>
            <person name="Bono J.L."/>
            <person name="Watson M.A."/>
            <person name="Needleman D.S."/>
        </authorList>
    </citation>
    <scope>NUCLEOTIDE SEQUENCE [LARGE SCALE GENOMIC DNA]</scope>
    <source>
        <strain evidence="2 3">RE98</strain>
    </source>
</reference>
<organism evidence="2 3">
    <name type="scientific">Vibrio coralliilyticus</name>
    <dbReference type="NCBI Taxonomy" id="190893"/>
    <lineage>
        <taxon>Bacteria</taxon>
        <taxon>Pseudomonadati</taxon>
        <taxon>Pseudomonadota</taxon>
        <taxon>Gammaproteobacteria</taxon>
        <taxon>Vibrionales</taxon>
        <taxon>Vibrionaceae</taxon>
        <taxon>Vibrio</taxon>
    </lineage>
</organism>
<accession>A0AAN0SA84</accession>
<evidence type="ECO:0000256" key="1">
    <source>
        <dbReference type="SAM" id="MobiDB-lite"/>
    </source>
</evidence>